<keyword evidence="2" id="KW-1185">Reference proteome</keyword>
<sequence>MANTYDWPRGAESADSEALERWLDARGWEVDPTVFMAGVLGPAVQVRPVGETAFEDEAGLLILPGETVEFDGRRMRIVPPLAAAAAPA</sequence>
<dbReference type="RefSeq" id="WP_114055665.1">
    <property type="nucleotide sequence ID" value="NZ_CP030862.1"/>
</dbReference>
<proteinExistence type="predicted"/>
<organism evidence="1 2">
    <name type="scientific">Streptomyces globosus</name>
    <dbReference type="NCBI Taxonomy" id="68209"/>
    <lineage>
        <taxon>Bacteria</taxon>
        <taxon>Bacillati</taxon>
        <taxon>Actinomycetota</taxon>
        <taxon>Actinomycetes</taxon>
        <taxon>Kitasatosporales</taxon>
        <taxon>Streptomycetaceae</taxon>
        <taxon>Streptomyces</taxon>
    </lineage>
</organism>
<protein>
    <submittedName>
        <fullName evidence="1">Uncharacterized protein</fullName>
    </submittedName>
</protein>
<dbReference type="OrthoDB" id="4261135at2"/>
<name>A0A344U0Q5_9ACTN</name>
<dbReference type="EMBL" id="CP030862">
    <property type="protein sequence ID" value="AXE24476.1"/>
    <property type="molecule type" value="Genomic_DNA"/>
</dbReference>
<evidence type="ECO:0000313" key="2">
    <source>
        <dbReference type="Proteomes" id="UP000252004"/>
    </source>
</evidence>
<reference evidence="1 2" key="1">
    <citation type="submission" date="2018-01" db="EMBL/GenBank/DDBJ databases">
        <title>Draft genome Sequence of streptomyces globosus LZH-48.</title>
        <authorList>
            <person name="Ran K."/>
            <person name="Li Z."/>
            <person name="Wei S."/>
            <person name="Dong R."/>
        </authorList>
    </citation>
    <scope>NUCLEOTIDE SEQUENCE [LARGE SCALE GENOMIC DNA]</scope>
    <source>
        <strain evidence="1 2">LZH-48</strain>
    </source>
</reference>
<evidence type="ECO:0000313" key="1">
    <source>
        <dbReference type="EMBL" id="AXE24476.1"/>
    </source>
</evidence>
<accession>A0A344U0Q5</accession>
<dbReference type="KEGG" id="sgz:C0216_14335"/>
<dbReference type="AlphaFoldDB" id="A0A344U0Q5"/>
<gene>
    <name evidence="1" type="ORF">C0216_14335</name>
</gene>
<dbReference type="Proteomes" id="UP000252004">
    <property type="component" value="Chromosome"/>
</dbReference>